<evidence type="ECO:0000256" key="2">
    <source>
        <dbReference type="ARBA" id="ARBA00011738"/>
    </source>
</evidence>
<evidence type="ECO:0000256" key="6">
    <source>
        <dbReference type="ARBA" id="ARBA00022683"/>
    </source>
</evidence>
<keyword evidence="7 14" id="KW-0812">Transmembrane</keyword>
<comment type="subunit">
    <text evidence="2">Homodimer.</text>
</comment>
<evidence type="ECO:0000256" key="7">
    <source>
        <dbReference type="ARBA" id="ARBA00022692"/>
    </source>
</evidence>
<name>A0A0F4L997_9LACO</name>
<protein>
    <recommendedName>
        <fullName evidence="12">Ascorbate-specific PTS system EIIC component</fullName>
    </recommendedName>
    <alternativeName>
        <fullName evidence="13">Ascorbate-specific permease IIC component UlaA</fullName>
    </alternativeName>
</protein>
<comment type="function">
    <text evidence="10">The phosphoenolpyruvate-dependent sugar phosphotransferase system (sugar PTS), a major carbohydrate active transport system, catalyzes the phosphorylation of incoming sugar substrates concomitantly with their translocation across the cell membrane. The enzyme II UlaABC PTS system is involved in ascorbate transport.</text>
</comment>
<evidence type="ECO:0000256" key="5">
    <source>
        <dbReference type="ARBA" id="ARBA00022597"/>
    </source>
</evidence>
<dbReference type="PATRIC" id="fig|1218506.3.peg.1942"/>
<dbReference type="STRING" id="1218506.JF75_18430"/>
<dbReference type="RefSeq" id="WP_046332777.1">
    <property type="nucleotide sequence ID" value="NZ_JBHTBO010000012.1"/>
</dbReference>
<dbReference type="GO" id="GO:0009401">
    <property type="term" value="P:phosphoenolpyruvate-dependent sugar phosphotransferase system"/>
    <property type="evidence" value="ECO:0007669"/>
    <property type="project" value="UniProtKB-KW"/>
</dbReference>
<dbReference type="HOGENOM" id="CLU_031784_0_1_9"/>
<keyword evidence="9 14" id="KW-0472">Membrane</keyword>
<keyword evidence="16" id="KW-1185">Reference proteome</keyword>
<evidence type="ECO:0000256" key="9">
    <source>
        <dbReference type="ARBA" id="ARBA00023136"/>
    </source>
</evidence>
<dbReference type="PANTHER" id="PTHR33843">
    <property type="entry name" value="ASCORBATE-SPECIFIC PTS SYSTEM EIIC COMPONENT"/>
    <property type="match status" value="1"/>
</dbReference>
<sequence length="443" mass="46776">MVVIQWIINNILTQAAILISLIAMLGLILQGKKIGAVISGTLKTLLGFEVLSAGSTIIQQSLAYFAVIFQHGFHTKGIVPSIEAINGQAMNKLGLGNSIALTLLGIFIVNIIIARFTKWKYVFLTGQALLWMATMTVIGGHFAGLKGFPLILMGSIIGGIFAIAMPALAQPIVRKITGSNAIALGHFCTIGYLVEAGVAWLVRDRKVDQHVTNIKERKDSWEHVKLPKSMSFLQDNSLSIMVVMVPLYIITAAFAGPYWSIKAAGGAAGSVNYIIYAFLQAIEFTVGVYVMLSGVRLMLGEIVPAFRGIAMKVVPNSVPALDCPVLFPYSPNAVIIGFVTTTIGTVIGMFLSPLVGLAVILPGMTTNFFAGGTAGIFGNAIGGKRGAIIGGIAHGLFITLLPALLVGALSSVGFVNATATDVDTITAALLYLWVIAPAFHAFG</sequence>
<accession>A0A0F4L997</accession>
<keyword evidence="4" id="KW-1003">Cell membrane</keyword>
<reference evidence="15 16" key="1">
    <citation type="submission" date="2015-01" db="EMBL/GenBank/DDBJ databases">
        <title>Comparative genomics of the lactic acid bacteria isolated from the honey bee gut.</title>
        <authorList>
            <person name="Ellegaard K.M."/>
            <person name="Tamarit D."/>
            <person name="Javelind E."/>
            <person name="Olofsson T."/>
            <person name="Andersson S.G."/>
            <person name="Vasquez A."/>
        </authorList>
    </citation>
    <scope>NUCLEOTIDE SEQUENCE [LARGE SCALE GENOMIC DNA]</scope>
    <source>
        <strain evidence="15 16">Hma2</strain>
    </source>
</reference>
<dbReference type="AlphaFoldDB" id="A0A0F4L997"/>
<keyword evidence="8 14" id="KW-1133">Transmembrane helix</keyword>
<feature type="transmembrane region" description="Helical" evidence="14">
    <location>
        <begin position="93"/>
        <end position="114"/>
    </location>
</feature>
<gene>
    <name evidence="15" type="ORF">JF75_18430</name>
</gene>
<evidence type="ECO:0000256" key="3">
    <source>
        <dbReference type="ARBA" id="ARBA00022448"/>
    </source>
</evidence>
<comment type="caution">
    <text evidence="15">The sequence shown here is derived from an EMBL/GenBank/DDBJ whole genome shotgun (WGS) entry which is preliminary data.</text>
</comment>
<dbReference type="GO" id="GO:0005886">
    <property type="term" value="C:plasma membrane"/>
    <property type="evidence" value="ECO:0007669"/>
    <property type="project" value="UniProtKB-SubCell"/>
</dbReference>
<dbReference type="Proteomes" id="UP000033612">
    <property type="component" value="Unassembled WGS sequence"/>
</dbReference>
<feature type="transmembrane region" description="Helical" evidence="14">
    <location>
        <begin position="273"/>
        <end position="292"/>
    </location>
</feature>
<dbReference type="InterPro" id="IPR004703">
    <property type="entry name" value="PTS_sugar-sp_permease"/>
</dbReference>
<evidence type="ECO:0000256" key="4">
    <source>
        <dbReference type="ARBA" id="ARBA00022475"/>
    </source>
</evidence>
<evidence type="ECO:0000256" key="13">
    <source>
        <dbReference type="ARBA" id="ARBA00042859"/>
    </source>
</evidence>
<feature type="transmembrane region" description="Helical" evidence="14">
    <location>
        <begin position="334"/>
        <end position="361"/>
    </location>
</feature>
<proteinExistence type="inferred from homology"/>
<dbReference type="Pfam" id="PF03611">
    <property type="entry name" value="EIIC-GAT"/>
    <property type="match status" value="1"/>
</dbReference>
<evidence type="ECO:0000256" key="12">
    <source>
        <dbReference type="ARBA" id="ARBA00039702"/>
    </source>
</evidence>
<keyword evidence="5" id="KW-0762">Sugar transport</keyword>
<dbReference type="OrthoDB" id="9796178at2"/>
<evidence type="ECO:0000313" key="15">
    <source>
        <dbReference type="EMBL" id="KJY54834.1"/>
    </source>
</evidence>
<evidence type="ECO:0000313" key="16">
    <source>
        <dbReference type="Proteomes" id="UP000033612"/>
    </source>
</evidence>
<evidence type="ECO:0000256" key="11">
    <source>
        <dbReference type="ARBA" id="ARBA00038218"/>
    </source>
</evidence>
<comment type="subcellular location">
    <subcellularLocation>
        <location evidence="1">Cell membrane</location>
        <topology evidence="1">Multi-pass membrane protein</topology>
    </subcellularLocation>
</comment>
<feature type="transmembrane region" description="Helical" evidence="14">
    <location>
        <begin position="121"/>
        <end position="142"/>
    </location>
</feature>
<dbReference type="NCBIfam" id="NF009551">
    <property type="entry name" value="PRK12997.1-3"/>
    <property type="match status" value="1"/>
</dbReference>
<feature type="transmembrane region" description="Helical" evidence="14">
    <location>
        <begin position="6"/>
        <end position="29"/>
    </location>
</feature>
<dbReference type="EMBL" id="JXLH01000029">
    <property type="protein sequence ID" value="KJY54834.1"/>
    <property type="molecule type" value="Genomic_DNA"/>
</dbReference>
<evidence type="ECO:0000256" key="10">
    <source>
        <dbReference type="ARBA" id="ARBA00037387"/>
    </source>
</evidence>
<evidence type="ECO:0000256" key="8">
    <source>
        <dbReference type="ARBA" id="ARBA00022989"/>
    </source>
</evidence>
<keyword evidence="6" id="KW-0598">Phosphotransferase system</keyword>
<feature type="transmembrane region" description="Helical" evidence="14">
    <location>
        <begin position="424"/>
        <end position="442"/>
    </location>
</feature>
<feature type="transmembrane region" description="Helical" evidence="14">
    <location>
        <begin position="238"/>
        <end position="261"/>
    </location>
</feature>
<dbReference type="InterPro" id="IPR051562">
    <property type="entry name" value="Ascorbate-PTS_EIIC"/>
</dbReference>
<comment type="similarity">
    <text evidence="11">Belongs to the UlaA family.</text>
</comment>
<dbReference type="NCBIfam" id="NF006920">
    <property type="entry name" value="PRK09410.1-2"/>
    <property type="match status" value="1"/>
</dbReference>
<evidence type="ECO:0000256" key="1">
    <source>
        <dbReference type="ARBA" id="ARBA00004651"/>
    </source>
</evidence>
<feature type="transmembrane region" description="Helical" evidence="14">
    <location>
        <begin position="181"/>
        <end position="202"/>
    </location>
</feature>
<evidence type="ECO:0000256" key="14">
    <source>
        <dbReference type="SAM" id="Phobius"/>
    </source>
</evidence>
<organism evidence="15 16">
    <name type="scientific">Lactobacillus kimbladii</name>
    <dbReference type="NCBI Taxonomy" id="1218506"/>
    <lineage>
        <taxon>Bacteria</taxon>
        <taxon>Bacillati</taxon>
        <taxon>Bacillota</taxon>
        <taxon>Bacilli</taxon>
        <taxon>Lactobacillales</taxon>
        <taxon>Lactobacillaceae</taxon>
        <taxon>Lactobacillus</taxon>
    </lineage>
</organism>
<feature type="transmembrane region" description="Helical" evidence="14">
    <location>
        <begin position="387"/>
        <end position="412"/>
    </location>
</feature>
<dbReference type="PANTHER" id="PTHR33843:SF4">
    <property type="entry name" value="ASCORBATE-SPECIFIC PTS SYSTEM EIIC COMPONENT"/>
    <property type="match status" value="1"/>
</dbReference>
<feature type="transmembrane region" description="Helical" evidence="14">
    <location>
        <begin position="148"/>
        <end position="169"/>
    </location>
</feature>
<keyword evidence="3" id="KW-0813">Transport</keyword>